<accession>A0A2D3I6Q2</accession>
<sequence>MLENTAEFKAGDLIKRKAEPPPLNMLSSKIAEPVSKNIPVNIDSFIFLLLFSSFSIARVKSIGRVLY</sequence>
<name>A0A2D3I6Q2_9VIRU</name>
<evidence type="ECO:0000313" key="1">
    <source>
        <dbReference type="EMBL" id="ATU84065.1"/>
    </source>
</evidence>
<protein>
    <submittedName>
        <fullName evidence="1">ORF1333</fullName>
    </submittedName>
</protein>
<dbReference type="Proteomes" id="UP000267516">
    <property type="component" value="Segment"/>
</dbReference>
<dbReference type="EMBL" id="MF768985">
    <property type="protein sequence ID" value="ATU84065.1"/>
    <property type="molecule type" value="Genomic_DNA"/>
</dbReference>
<proteinExistence type="predicted"/>
<reference evidence="1" key="1">
    <citation type="journal article" date="2018" name="Aquaculture">
        <title>Complete genome sequence of a white spot syndrome virus associated with a disease incursion in Australia.</title>
        <authorList>
            <person name="Oakey J."/>
            <person name="Smith C.S."/>
        </authorList>
    </citation>
    <scope>NUCLEOTIDE SEQUENCE [LARGE SCALE GENOMIC DNA]</scope>
    <source>
        <strain evidence="1">WSSV-AU</strain>
    </source>
</reference>
<organism evidence="1">
    <name type="scientific">White spot syndrome virus</name>
    <dbReference type="NCBI Taxonomy" id="342409"/>
    <lineage>
        <taxon>Viruses</taxon>
        <taxon>Viruses incertae sedis</taxon>
        <taxon>Naldaviricetes</taxon>
        <taxon>Nimaviridae</taxon>
        <taxon>Whispovirus</taxon>
    </lineage>
</organism>